<name>A7N5J6_VIBC1</name>
<protein>
    <submittedName>
        <fullName evidence="1">Uncharacterized protein</fullName>
    </submittedName>
</protein>
<gene>
    <name evidence="1" type="ordered locus">VIBHAR_06905</name>
</gene>
<organism evidence="1 2">
    <name type="scientific">Vibrio campbellii (strain ATCC BAA-1116)</name>
    <dbReference type="NCBI Taxonomy" id="2902295"/>
    <lineage>
        <taxon>Bacteria</taxon>
        <taxon>Pseudomonadati</taxon>
        <taxon>Pseudomonadota</taxon>
        <taxon>Gammaproteobacteria</taxon>
        <taxon>Vibrionales</taxon>
        <taxon>Vibrionaceae</taxon>
        <taxon>Vibrio</taxon>
    </lineage>
</organism>
<proteinExistence type="predicted"/>
<sequence>MQPVRVRSMRRSSHSASSVGLCIQQNFFLDMLGLFSKNTHFKSPI</sequence>
<dbReference type="Proteomes" id="UP000008152">
    <property type="component" value="Chromosome II"/>
</dbReference>
<dbReference type="KEGG" id="vha:VIBHAR_06905"/>
<reference evidence="1 2" key="1">
    <citation type="submission" date="2007-08" db="EMBL/GenBank/DDBJ databases">
        <authorList>
            <consortium name="The Vibrio harveyi Genome Sequencing Project"/>
            <person name="Bassler B."/>
            <person name="Clifton S.W."/>
            <person name="Fulton L."/>
            <person name="Delehaunty K."/>
            <person name="Fronick C."/>
            <person name="Harrison M."/>
            <person name="Markivic C."/>
            <person name="Fulton R."/>
            <person name="Tin-Wollam A.-M."/>
            <person name="Shah N."/>
            <person name="Pepin K."/>
            <person name="Nash W."/>
            <person name="Thiruvilangam P."/>
            <person name="Bhonagiri V."/>
            <person name="Waters C."/>
            <person name="Tu K.C."/>
            <person name="Irgon J."/>
            <person name="Wilson R.K."/>
        </authorList>
    </citation>
    <scope>NUCLEOTIDE SEQUENCE [LARGE SCALE GENOMIC DNA]</scope>
    <source>
        <strain evidence="2">ATCC BAA-1116 / BB120</strain>
    </source>
</reference>
<dbReference type="AlphaFoldDB" id="A7N5J6"/>
<dbReference type="EMBL" id="CP000790">
    <property type="protein sequence ID" value="ABU74780.1"/>
    <property type="molecule type" value="Genomic_DNA"/>
</dbReference>
<accession>A7N5J6</accession>
<evidence type="ECO:0000313" key="2">
    <source>
        <dbReference type="Proteomes" id="UP000008152"/>
    </source>
</evidence>
<evidence type="ECO:0000313" key="1">
    <source>
        <dbReference type="EMBL" id="ABU74780.1"/>
    </source>
</evidence>
<dbReference type="PATRIC" id="fig|338187.36.peg.5734"/>